<dbReference type="OrthoDB" id="9759959at2"/>
<name>A0A0A0JZM9_9MICO</name>
<dbReference type="Pfam" id="PF14742">
    <property type="entry name" value="GDE_N_bis"/>
    <property type="match status" value="1"/>
</dbReference>
<gene>
    <name evidence="3" type="ORF">N801_01330</name>
</gene>
<dbReference type="Gene3D" id="1.50.10.10">
    <property type="match status" value="1"/>
</dbReference>
<evidence type="ECO:0000259" key="2">
    <source>
        <dbReference type="Pfam" id="PF22422"/>
    </source>
</evidence>
<feature type="domain" description="Putative glycogen debranching enzyme N-terminal" evidence="1">
    <location>
        <begin position="17"/>
        <end position="193"/>
    </location>
</feature>
<dbReference type="InterPro" id="IPR012341">
    <property type="entry name" value="6hp_glycosidase-like_sf"/>
</dbReference>
<sequence length="682" mass="72282">MTRYVQPWLHEFEIAVRGNVTSVSDRHGDAGRPGTGLFVDDRRVLSVWEVRAEGERPAWLAAASSGPTTTVSTLLRSVGDAGADPTVELLRERVLVDQGMHETLTIASHAAAPVEVRLSIRLGGDGADVGTVKGGVSGEVLPTLAAGDCVTWEDERHTTTFTANGGAVGPDDGGGTTWVWSTTVVPGGTASLRTRVTSRRRGKPVFATDAGWHAIDWDGVAIESADPRPGRLMAQSLADLRGLLLTDPEAPGDVFAAAGTPWYLTLFGRDSLWTARFMLPFGTDLARGTLRALARRQGTATDSITASAPGKVLHEVRRSTYVDPVTGMRLPPVYYGSVDATPLWVRLLHDAWRWGLDEQVVRELEPNLRAALSWMRAEAGRGDGMLRYVDESGSGLENQGWKDSGDSMRRSDGTIADAPIALVETQAYAVAAARGAAHLFESVFGESGDEWRTWADEMTDTLRERFWVDSPSVRHLAMAIGGDGRPVDGVGSNMGHVLGTGVLSAPEARRTAHALTAPDMLGAAGVRTLSRDNPAYNPVGYHTGSVWTHDNAIAALGLAQEGFTDEAARVLGALVEVGSWTGNRWPELFGGELLIGRPVPYPASCRPQAWAAASAGALVEVVLGLSADAPNRTLAISPISPAPFGATTVRGIRVGDVQVSVSVNADGEVVDVQAPGLEVVIG</sequence>
<accession>A0A0A0JZM9</accession>
<dbReference type="InterPro" id="IPR054491">
    <property type="entry name" value="MGH1-like_GH"/>
</dbReference>
<evidence type="ECO:0000313" key="3">
    <source>
        <dbReference type="EMBL" id="KGN42209.1"/>
    </source>
</evidence>
<dbReference type="eggNOG" id="COG3408">
    <property type="taxonomic scope" value="Bacteria"/>
</dbReference>
<evidence type="ECO:0008006" key="5">
    <source>
        <dbReference type="Google" id="ProtNLM"/>
    </source>
</evidence>
<dbReference type="RefSeq" id="WP_035933592.1">
    <property type="nucleotide sequence ID" value="NZ_AVPL01000007.1"/>
</dbReference>
<feature type="domain" description="Mannosylglycerate hydrolase MGH1-like glycoside hydrolase" evidence="2">
    <location>
        <begin position="284"/>
        <end position="576"/>
    </location>
</feature>
<dbReference type="InterPro" id="IPR008928">
    <property type="entry name" value="6-hairpin_glycosidase_sf"/>
</dbReference>
<comment type="caution">
    <text evidence="3">The sequence shown here is derived from an EMBL/GenBank/DDBJ whole genome shotgun (WGS) entry which is preliminary data.</text>
</comment>
<dbReference type="InterPro" id="IPR032856">
    <property type="entry name" value="GDE_N_bis"/>
</dbReference>
<dbReference type="SUPFAM" id="SSF48208">
    <property type="entry name" value="Six-hairpin glycosidases"/>
    <property type="match status" value="1"/>
</dbReference>
<dbReference type="Pfam" id="PF22422">
    <property type="entry name" value="MGH1-like_GH"/>
    <property type="match status" value="1"/>
</dbReference>
<dbReference type="STRING" id="1385519.N801_01330"/>
<protein>
    <recommendedName>
        <fullName evidence="5">Amylo-alpha-1,6-glucosidase</fullName>
    </recommendedName>
</protein>
<dbReference type="EMBL" id="AVPL01000007">
    <property type="protein sequence ID" value="KGN42209.1"/>
    <property type="molecule type" value="Genomic_DNA"/>
</dbReference>
<keyword evidence="4" id="KW-1185">Reference proteome</keyword>
<proteinExistence type="predicted"/>
<organism evidence="3 4">
    <name type="scientific">Knoellia aerolata DSM 18566</name>
    <dbReference type="NCBI Taxonomy" id="1385519"/>
    <lineage>
        <taxon>Bacteria</taxon>
        <taxon>Bacillati</taxon>
        <taxon>Actinomycetota</taxon>
        <taxon>Actinomycetes</taxon>
        <taxon>Micrococcales</taxon>
        <taxon>Intrasporangiaceae</taxon>
        <taxon>Knoellia</taxon>
    </lineage>
</organism>
<dbReference type="Proteomes" id="UP000030013">
    <property type="component" value="Unassembled WGS sequence"/>
</dbReference>
<reference evidence="3 4" key="1">
    <citation type="submission" date="2013-08" db="EMBL/GenBank/DDBJ databases">
        <title>The genome sequence of Knoellia aerolata.</title>
        <authorList>
            <person name="Zhu W."/>
            <person name="Wang G."/>
        </authorList>
    </citation>
    <scope>NUCLEOTIDE SEQUENCE [LARGE SCALE GENOMIC DNA]</scope>
    <source>
        <strain evidence="3 4">DSM 18566</strain>
    </source>
</reference>
<dbReference type="GO" id="GO:0005975">
    <property type="term" value="P:carbohydrate metabolic process"/>
    <property type="evidence" value="ECO:0007669"/>
    <property type="project" value="InterPro"/>
</dbReference>
<evidence type="ECO:0000259" key="1">
    <source>
        <dbReference type="Pfam" id="PF14742"/>
    </source>
</evidence>
<dbReference type="AlphaFoldDB" id="A0A0A0JZM9"/>
<evidence type="ECO:0000313" key="4">
    <source>
        <dbReference type="Proteomes" id="UP000030013"/>
    </source>
</evidence>